<evidence type="ECO:0000256" key="4">
    <source>
        <dbReference type="PROSITE-ProRule" id="PRU00335"/>
    </source>
</evidence>
<evidence type="ECO:0000256" key="2">
    <source>
        <dbReference type="ARBA" id="ARBA00023125"/>
    </source>
</evidence>
<dbReference type="SUPFAM" id="SSF48498">
    <property type="entry name" value="Tetracyclin repressor-like, C-terminal domain"/>
    <property type="match status" value="1"/>
</dbReference>
<dbReference type="Pfam" id="PF00440">
    <property type="entry name" value="TetR_N"/>
    <property type="match status" value="1"/>
</dbReference>
<name>A0A165YMZ0_9HYPH</name>
<sequence length="207" mass="22731">MEKKKAVRGRPRRFDKDEMLQKASELFWKQGYEGTSISDLVGAMGVTPPSLYAAFKSKENLYLLVLDRYADVYGTQMLEGLGAHDDAVKAIKAVLYSCAKVFTASSHPLGCMISTGLVERAESEKALSDNLEGRRSLTIAAIYNKLVSCRSQFLESTDLQSLAAFVGATIQGMSIQAKDGTSEDELRKLADLCVLSLSQFRHETCIS</sequence>
<dbReference type="Proteomes" id="UP000076577">
    <property type="component" value="Unassembled WGS sequence"/>
</dbReference>
<dbReference type="SUPFAM" id="SSF46689">
    <property type="entry name" value="Homeodomain-like"/>
    <property type="match status" value="1"/>
</dbReference>
<comment type="caution">
    <text evidence="6">The sequence shown here is derived from an EMBL/GenBank/DDBJ whole genome shotgun (WGS) entry which is preliminary data.</text>
</comment>
<dbReference type="PANTHER" id="PTHR47506:SF1">
    <property type="entry name" value="HTH-TYPE TRANSCRIPTIONAL REGULATOR YJDC"/>
    <property type="match status" value="1"/>
</dbReference>
<dbReference type="InterPro" id="IPR054156">
    <property type="entry name" value="YxaF_TetR_C"/>
</dbReference>
<keyword evidence="7" id="KW-1185">Reference proteome</keyword>
<dbReference type="AlphaFoldDB" id="A0A165YMZ0"/>
<dbReference type="PROSITE" id="PS01081">
    <property type="entry name" value="HTH_TETR_1"/>
    <property type="match status" value="1"/>
</dbReference>
<keyword evidence="3" id="KW-0804">Transcription</keyword>
<evidence type="ECO:0000256" key="1">
    <source>
        <dbReference type="ARBA" id="ARBA00023015"/>
    </source>
</evidence>
<dbReference type="InterPro" id="IPR036271">
    <property type="entry name" value="Tet_transcr_reg_TetR-rel_C_sf"/>
</dbReference>
<dbReference type="PRINTS" id="PR00455">
    <property type="entry name" value="HTHTETR"/>
</dbReference>
<evidence type="ECO:0000259" key="5">
    <source>
        <dbReference type="PROSITE" id="PS50977"/>
    </source>
</evidence>
<dbReference type="PATRIC" id="fig|989403.3.peg.2681"/>
<dbReference type="InterPro" id="IPR023772">
    <property type="entry name" value="DNA-bd_HTH_TetR-type_CS"/>
</dbReference>
<protein>
    <submittedName>
        <fullName evidence="6">HTH-type transcriptional repressor ComR</fullName>
    </submittedName>
</protein>
<dbReference type="RefSeq" id="WP_074881808.1">
    <property type="nucleotide sequence ID" value="NZ_FOFM01000001.1"/>
</dbReference>
<dbReference type="PROSITE" id="PS50977">
    <property type="entry name" value="HTH_TETR_2"/>
    <property type="match status" value="1"/>
</dbReference>
<feature type="domain" description="HTH tetR-type" evidence="5">
    <location>
        <begin position="13"/>
        <end position="73"/>
    </location>
</feature>
<gene>
    <name evidence="6" type="primary">comR_1</name>
    <name evidence="6" type="ORF">PsAD2_02518</name>
</gene>
<dbReference type="InterPro" id="IPR009057">
    <property type="entry name" value="Homeodomain-like_sf"/>
</dbReference>
<reference evidence="6 7" key="1">
    <citation type="journal article" date="2016" name="Front. Microbiol.">
        <title>Comparative Genomic Analysis Reveals a Diverse Repertoire of Genes Involved in Prokaryote-Eukaryote Interactions within the Pseudovibrio Genus.</title>
        <authorList>
            <person name="Romano S."/>
            <person name="Fernandez-Guerra A."/>
            <person name="Reen F.J."/>
            <person name="Glockner F.O."/>
            <person name="Crowley S.P."/>
            <person name="O'Sullivan O."/>
            <person name="Cotter P.D."/>
            <person name="Adams C."/>
            <person name="Dobson A.D."/>
            <person name="O'Gara F."/>
        </authorList>
    </citation>
    <scope>NUCLEOTIDE SEQUENCE [LARGE SCALE GENOMIC DNA]</scope>
    <source>
        <strain evidence="6 7">Ad2</strain>
    </source>
</reference>
<dbReference type="Gene3D" id="1.10.357.10">
    <property type="entry name" value="Tetracycline Repressor, domain 2"/>
    <property type="match status" value="1"/>
</dbReference>
<dbReference type="GO" id="GO:0003677">
    <property type="term" value="F:DNA binding"/>
    <property type="evidence" value="ECO:0007669"/>
    <property type="project" value="UniProtKB-UniRule"/>
</dbReference>
<evidence type="ECO:0000313" key="7">
    <source>
        <dbReference type="Proteomes" id="UP000076577"/>
    </source>
</evidence>
<evidence type="ECO:0000313" key="6">
    <source>
        <dbReference type="EMBL" id="KZL18999.1"/>
    </source>
</evidence>
<dbReference type="STRING" id="989403.SAMN05421798_101523"/>
<keyword evidence="1" id="KW-0805">Transcription regulation</keyword>
<dbReference type="InterPro" id="IPR001647">
    <property type="entry name" value="HTH_TetR"/>
</dbReference>
<accession>A0A165YMZ0</accession>
<proteinExistence type="predicted"/>
<feature type="DNA-binding region" description="H-T-H motif" evidence="4">
    <location>
        <begin position="36"/>
        <end position="55"/>
    </location>
</feature>
<dbReference type="PANTHER" id="PTHR47506">
    <property type="entry name" value="TRANSCRIPTIONAL REGULATORY PROTEIN"/>
    <property type="match status" value="1"/>
</dbReference>
<organism evidence="6 7">
    <name type="scientific">Pseudovibrio axinellae</name>
    <dbReference type="NCBI Taxonomy" id="989403"/>
    <lineage>
        <taxon>Bacteria</taxon>
        <taxon>Pseudomonadati</taxon>
        <taxon>Pseudomonadota</taxon>
        <taxon>Alphaproteobacteria</taxon>
        <taxon>Hyphomicrobiales</taxon>
        <taxon>Stappiaceae</taxon>
        <taxon>Pseudovibrio</taxon>
    </lineage>
</organism>
<dbReference type="Gene3D" id="1.10.10.60">
    <property type="entry name" value="Homeodomain-like"/>
    <property type="match status" value="1"/>
</dbReference>
<evidence type="ECO:0000256" key="3">
    <source>
        <dbReference type="ARBA" id="ARBA00023163"/>
    </source>
</evidence>
<keyword evidence="2 4" id="KW-0238">DNA-binding</keyword>
<dbReference type="EMBL" id="LMCB01000017">
    <property type="protein sequence ID" value="KZL18999.1"/>
    <property type="molecule type" value="Genomic_DNA"/>
</dbReference>
<dbReference type="Pfam" id="PF21993">
    <property type="entry name" value="TetR_C_13_2"/>
    <property type="match status" value="1"/>
</dbReference>